<name>A0A7I9V136_9ACTN</name>
<proteinExistence type="predicted"/>
<evidence type="ECO:0000313" key="1">
    <source>
        <dbReference type="EMBL" id="GED98896.1"/>
    </source>
</evidence>
<dbReference type="OrthoDB" id="4380191at2"/>
<sequence>MLLSVLIAIALAAVAIALIINLRGGRKPSAEKLAAMSQGTVTVTGVSPRPDRGDANDSAYVTISGTVIGADITPTEVYGSYAWSLNSPWPQVGQDISVRYDPRKVESSWLIVSGDDPWEPGQTG</sequence>
<dbReference type="RefSeq" id="WP_161928256.1">
    <property type="nucleotide sequence ID" value="NZ_BJOU01000011.1"/>
</dbReference>
<gene>
    <name evidence="1" type="ORF">nbrc107697_29350</name>
</gene>
<keyword evidence="2" id="KW-1185">Reference proteome</keyword>
<reference evidence="2" key="1">
    <citation type="submission" date="2019-06" db="EMBL/GenBank/DDBJ databases">
        <title>Gordonia isolated from sludge of a wastewater treatment plant.</title>
        <authorList>
            <person name="Tamura T."/>
            <person name="Aoyama K."/>
            <person name="Kang Y."/>
            <person name="Saito S."/>
            <person name="Akiyama N."/>
            <person name="Yazawa K."/>
            <person name="Gonoi T."/>
            <person name="Mikami Y."/>
        </authorList>
    </citation>
    <scope>NUCLEOTIDE SEQUENCE [LARGE SCALE GENOMIC DNA]</scope>
    <source>
        <strain evidence="2">NBRC 107697</strain>
    </source>
</reference>
<protein>
    <recommendedName>
        <fullName evidence="3">DUF3592 domain-containing protein</fullName>
    </recommendedName>
</protein>
<evidence type="ECO:0000313" key="2">
    <source>
        <dbReference type="Proteomes" id="UP000444980"/>
    </source>
</evidence>
<organism evidence="1 2">
    <name type="scientific">Gordonia crocea</name>
    <dbReference type="NCBI Taxonomy" id="589162"/>
    <lineage>
        <taxon>Bacteria</taxon>
        <taxon>Bacillati</taxon>
        <taxon>Actinomycetota</taxon>
        <taxon>Actinomycetes</taxon>
        <taxon>Mycobacteriales</taxon>
        <taxon>Gordoniaceae</taxon>
        <taxon>Gordonia</taxon>
    </lineage>
</organism>
<dbReference type="AlphaFoldDB" id="A0A7I9V136"/>
<accession>A0A7I9V136</accession>
<dbReference type="Proteomes" id="UP000444980">
    <property type="component" value="Unassembled WGS sequence"/>
</dbReference>
<comment type="caution">
    <text evidence="1">The sequence shown here is derived from an EMBL/GenBank/DDBJ whole genome shotgun (WGS) entry which is preliminary data.</text>
</comment>
<evidence type="ECO:0008006" key="3">
    <source>
        <dbReference type="Google" id="ProtNLM"/>
    </source>
</evidence>
<dbReference type="EMBL" id="BJOU01000011">
    <property type="protein sequence ID" value="GED98896.1"/>
    <property type="molecule type" value="Genomic_DNA"/>
</dbReference>